<accession>A0A803MKH1</accession>
<dbReference type="GO" id="GO:0016829">
    <property type="term" value="F:lyase activity"/>
    <property type="evidence" value="ECO:0007669"/>
    <property type="project" value="UniProtKB-KW"/>
</dbReference>
<dbReference type="PANTHER" id="PTHR24286:SF49">
    <property type="entry name" value="INACTIVE LINOLENATE HYDROPEROXIDE LYASE-RELATED"/>
    <property type="match status" value="1"/>
</dbReference>
<dbReference type="GO" id="GO:0004497">
    <property type="term" value="F:monooxygenase activity"/>
    <property type="evidence" value="ECO:0007669"/>
    <property type="project" value="InterPro"/>
</dbReference>
<evidence type="ECO:0000256" key="3">
    <source>
        <dbReference type="ARBA" id="ARBA00023004"/>
    </source>
</evidence>
<keyword evidence="2" id="KW-0479">Metal-binding</keyword>
<reference evidence="6" key="1">
    <citation type="journal article" date="2017" name="Nature">
        <title>The genome of Chenopodium quinoa.</title>
        <authorList>
            <person name="Jarvis D.E."/>
            <person name="Ho Y.S."/>
            <person name="Lightfoot D.J."/>
            <person name="Schmoeckel S.M."/>
            <person name="Li B."/>
            <person name="Borm T.J.A."/>
            <person name="Ohyanagi H."/>
            <person name="Mineta K."/>
            <person name="Michell C.T."/>
            <person name="Saber N."/>
            <person name="Kharbatia N.M."/>
            <person name="Rupper R.R."/>
            <person name="Sharp A.R."/>
            <person name="Dally N."/>
            <person name="Boughton B.A."/>
            <person name="Woo Y.H."/>
            <person name="Gao G."/>
            <person name="Schijlen E.G.W.M."/>
            <person name="Guo X."/>
            <person name="Momin A.A."/>
            <person name="Negrao S."/>
            <person name="Al-Babili S."/>
            <person name="Gehring C."/>
            <person name="Roessner U."/>
            <person name="Jung C."/>
            <person name="Murphy K."/>
            <person name="Arold S.T."/>
            <person name="Gojobori T."/>
            <person name="van der Linden C.G."/>
            <person name="van Loo E.N."/>
            <person name="Jellen E.N."/>
            <person name="Maughan P.J."/>
            <person name="Tester M."/>
        </authorList>
    </citation>
    <scope>NUCLEOTIDE SEQUENCE [LARGE SCALE GENOMIC DNA]</scope>
    <source>
        <strain evidence="6">cv. PI 614886</strain>
    </source>
</reference>
<evidence type="ECO:0000313" key="7">
    <source>
        <dbReference type="Proteomes" id="UP000596660"/>
    </source>
</evidence>
<dbReference type="OMA" id="TVHNLIF"/>
<feature type="region of interest" description="Disordered" evidence="5">
    <location>
        <begin position="1"/>
        <end position="29"/>
    </location>
</feature>
<keyword evidence="1" id="KW-0349">Heme</keyword>
<name>A0A803MKH1_CHEQI</name>
<evidence type="ECO:0000313" key="6">
    <source>
        <dbReference type="EnsemblPlants" id="AUR62031312-RA:cds"/>
    </source>
</evidence>
<protein>
    <submittedName>
        <fullName evidence="6">Uncharacterized protein</fullName>
    </submittedName>
</protein>
<organism evidence="6 7">
    <name type="scientific">Chenopodium quinoa</name>
    <name type="common">Quinoa</name>
    <dbReference type="NCBI Taxonomy" id="63459"/>
    <lineage>
        <taxon>Eukaryota</taxon>
        <taxon>Viridiplantae</taxon>
        <taxon>Streptophyta</taxon>
        <taxon>Embryophyta</taxon>
        <taxon>Tracheophyta</taxon>
        <taxon>Spermatophyta</taxon>
        <taxon>Magnoliopsida</taxon>
        <taxon>eudicotyledons</taxon>
        <taxon>Gunneridae</taxon>
        <taxon>Pentapetalae</taxon>
        <taxon>Caryophyllales</taxon>
        <taxon>Chenopodiaceae</taxon>
        <taxon>Chenopodioideae</taxon>
        <taxon>Atripliceae</taxon>
        <taxon>Chenopodium</taxon>
    </lineage>
</organism>
<dbReference type="Gene3D" id="1.10.630.10">
    <property type="entry name" value="Cytochrome P450"/>
    <property type="match status" value="1"/>
</dbReference>
<evidence type="ECO:0000256" key="5">
    <source>
        <dbReference type="SAM" id="MobiDB-lite"/>
    </source>
</evidence>
<dbReference type="SUPFAM" id="SSF48264">
    <property type="entry name" value="Cytochrome P450"/>
    <property type="match status" value="1"/>
</dbReference>
<keyword evidence="4" id="KW-0456">Lyase</keyword>
<dbReference type="Proteomes" id="UP000596660">
    <property type="component" value="Unplaced"/>
</dbReference>
<proteinExistence type="predicted"/>
<dbReference type="GO" id="GO:0016125">
    <property type="term" value="P:sterol metabolic process"/>
    <property type="evidence" value="ECO:0007669"/>
    <property type="project" value="TreeGrafter"/>
</dbReference>
<dbReference type="GO" id="GO:0006631">
    <property type="term" value="P:fatty acid metabolic process"/>
    <property type="evidence" value="ECO:0007669"/>
    <property type="project" value="UniProtKB-ARBA"/>
</dbReference>
<reference evidence="6" key="2">
    <citation type="submission" date="2021-03" db="UniProtKB">
        <authorList>
            <consortium name="EnsemblPlants"/>
        </authorList>
    </citation>
    <scope>IDENTIFICATION</scope>
</reference>
<dbReference type="GO" id="GO:0016705">
    <property type="term" value="F:oxidoreductase activity, acting on paired donors, with incorporation or reduction of molecular oxygen"/>
    <property type="evidence" value="ECO:0007669"/>
    <property type="project" value="InterPro"/>
</dbReference>
<dbReference type="InterPro" id="IPR001128">
    <property type="entry name" value="Cyt_P450"/>
</dbReference>
<evidence type="ECO:0000256" key="2">
    <source>
        <dbReference type="ARBA" id="ARBA00022723"/>
    </source>
</evidence>
<dbReference type="AlphaFoldDB" id="A0A803MKH1"/>
<dbReference type="InterPro" id="IPR036396">
    <property type="entry name" value="Cyt_P450_sf"/>
</dbReference>
<dbReference type="CDD" id="cd11071">
    <property type="entry name" value="CYP74"/>
    <property type="match status" value="1"/>
</dbReference>
<dbReference type="Gramene" id="AUR62031312-RA">
    <property type="protein sequence ID" value="AUR62031312-RA:cds"/>
    <property type="gene ID" value="AUR62031312"/>
</dbReference>
<keyword evidence="3" id="KW-0408">Iron</keyword>
<dbReference type="FunFam" id="1.10.630.10:FF:000024">
    <property type="entry name" value="Allene oxide synthase, chloroplastic"/>
    <property type="match status" value="1"/>
</dbReference>
<dbReference type="PANTHER" id="PTHR24286">
    <property type="entry name" value="CYTOCHROME P450 26"/>
    <property type="match status" value="1"/>
</dbReference>
<evidence type="ECO:0000256" key="1">
    <source>
        <dbReference type="ARBA" id="ARBA00022617"/>
    </source>
</evidence>
<keyword evidence="7" id="KW-1185">Reference proteome</keyword>
<sequence length="516" mass="58448">MLTISTMSAPNPIPTTITPTPPPSGGNLPLRSIPGSYGLPLLGPIGDRLNYFWFQGQDTFFKKKREKHNSSVFRTNIPPCFPFFVDVNPKVIAVLDVPSFSHLFDMNIIEKKDILVGDYMPSTKFTGDMRVGVYLDTAEEKHAKIKNFTTDILRKSSGVWVSSLISNLEIMWNTVEQSISKDGNANVLNPLQKCLFNFLAQGMLRADPANYSPELAETGHVMIDKWLAIQLLPIVNINLFQPLEEIFLHSWTYPFFLVKGDYNKLVSFVSKEAQEVIQRGKTEFGLTEQEAIHNLLFIIGFNAFGGFSRFLPALVNNLGLNNSEIQNTLRKEVREKCTSPSLLSFSAVQDMPNVASFVYETLRFQPPVPLQFGRARKDFELQTHDTRFAVKKGELLCGYQTIVMRDPKIFDDPETFVPDRFTGDKGAELLNYLFWSNGPQTGKSDANPPNSSLERMVREMWDPNRGWIFEYFADYFPGDVLKNIMSHELIEDEDYSIDNIFWNGSSSGGFTINSAM</sequence>
<evidence type="ECO:0000256" key="4">
    <source>
        <dbReference type="ARBA" id="ARBA00023239"/>
    </source>
</evidence>
<dbReference type="GO" id="GO:0005506">
    <property type="term" value="F:iron ion binding"/>
    <property type="evidence" value="ECO:0007669"/>
    <property type="project" value="InterPro"/>
</dbReference>
<dbReference type="Pfam" id="PF00067">
    <property type="entry name" value="p450"/>
    <property type="match status" value="1"/>
</dbReference>
<dbReference type="EnsemblPlants" id="AUR62031312-RA">
    <property type="protein sequence ID" value="AUR62031312-RA:cds"/>
    <property type="gene ID" value="AUR62031312"/>
</dbReference>
<dbReference type="GO" id="GO:0020037">
    <property type="term" value="F:heme binding"/>
    <property type="evidence" value="ECO:0007669"/>
    <property type="project" value="InterPro"/>
</dbReference>